<gene>
    <name evidence="1" type="ORF">LCGC14_1468100</name>
</gene>
<evidence type="ECO:0000313" key="1">
    <source>
        <dbReference type="EMBL" id="KKM67735.1"/>
    </source>
</evidence>
<reference evidence="1" key="1">
    <citation type="journal article" date="2015" name="Nature">
        <title>Complex archaea that bridge the gap between prokaryotes and eukaryotes.</title>
        <authorList>
            <person name="Spang A."/>
            <person name="Saw J.H."/>
            <person name="Jorgensen S.L."/>
            <person name="Zaremba-Niedzwiedzka K."/>
            <person name="Martijn J."/>
            <person name="Lind A.E."/>
            <person name="van Eijk R."/>
            <person name="Schleper C."/>
            <person name="Guy L."/>
            <person name="Ettema T.J."/>
        </authorList>
    </citation>
    <scope>NUCLEOTIDE SEQUENCE</scope>
</reference>
<accession>A0A0F9LTK7</accession>
<proteinExistence type="predicted"/>
<dbReference type="AlphaFoldDB" id="A0A0F9LTK7"/>
<sequence>MKNNKNRNAILLTLLVVLPTFMLFGTLSATVNANIPVPEPHPDNAWGWNVTVGDTFWFELEVVEKDPITGKILHMFRSFSGLNITSIDTALVNVTGLGNNFNLSRVNMDVVSYNPSSGMVEPTGSSGTMIYFGYNGTTEICTNGDFGVTPMILPLNGTSGTVDLEYLRWVLKDSYFDPLAANGICNPFNDFQADNGLGTLFIGDTVGGYFINTTYFPNGTLKESEMVVNQQFGPTGYIELHQKVKRVFNPILTSEVNWSMDIGDTFYFGDNLDGFNEKKVEITGFNLTTYFGYWDFNFNSTVPMIFEDVLADVSIWSSTLENYVLNATNVIVGTANNLYPVVPWQTNLVSPRTPFFFDLDATIDDYRFMQNNFTAKKYVQFEEVYWKTEGKFIFFEMFNHNDKSFVNAIYDSSRGVMNFIHGKFGTAGDGFILFEKNMTVVSSGSNTVELYSELTAQWDITLNFTAPGDTEVYWAVIPGNPTNVPAPLALPHEIGTYIDVYTNNTFGVGPVTITVDYDEILLNSFGIDETDLLPMGFNQTAGEWGYAPNDIYTIDTANNRIIIEFPLLFISLFTIGVNTTSRVEWSIDVSDELFFGQSGHEFRVVITAINETLRELFTGDPMSPIEMFSEVYA</sequence>
<comment type="caution">
    <text evidence="1">The sequence shown here is derived from an EMBL/GenBank/DDBJ whole genome shotgun (WGS) entry which is preliminary data.</text>
</comment>
<organism evidence="1">
    <name type="scientific">marine sediment metagenome</name>
    <dbReference type="NCBI Taxonomy" id="412755"/>
    <lineage>
        <taxon>unclassified sequences</taxon>
        <taxon>metagenomes</taxon>
        <taxon>ecological metagenomes</taxon>
    </lineage>
</organism>
<dbReference type="EMBL" id="LAZR01010296">
    <property type="protein sequence ID" value="KKM67735.1"/>
    <property type="molecule type" value="Genomic_DNA"/>
</dbReference>
<protein>
    <submittedName>
        <fullName evidence="1">Uncharacterized protein</fullName>
    </submittedName>
</protein>
<name>A0A0F9LTK7_9ZZZZ</name>
<feature type="non-terminal residue" evidence="1">
    <location>
        <position position="633"/>
    </location>
</feature>